<dbReference type="Proteomes" id="UP000198711">
    <property type="component" value="Unassembled WGS sequence"/>
</dbReference>
<dbReference type="RefSeq" id="WP_092721705.1">
    <property type="nucleotide sequence ID" value="NZ_FNNO01000001.1"/>
</dbReference>
<accession>A0A8X8IDB1</accession>
<evidence type="ECO:0000313" key="1">
    <source>
        <dbReference type="EMBL" id="SDW22170.1"/>
    </source>
</evidence>
<dbReference type="AlphaFoldDB" id="A0A8X8IDB1"/>
<protein>
    <submittedName>
        <fullName evidence="1">Uncharacterized protein</fullName>
    </submittedName>
</protein>
<proteinExistence type="predicted"/>
<reference evidence="1 2" key="1">
    <citation type="submission" date="2016-10" db="EMBL/GenBank/DDBJ databases">
        <authorList>
            <person name="Varghese N."/>
            <person name="Submissions S."/>
        </authorList>
    </citation>
    <scope>NUCLEOTIDE SEQUENCE [LARGE SCALE GENOMIC DNA]</scope>
    <source>
        <strain evidence="1 2">DSM 25353</strain>
    </source>
</reference>
<gene>
    <name evidence="1" type="ORF">SAMN05444410_101549</name>
</gene>
<comment type="caution">
    <text evidence="1">The sequence shown here is derived from an EMBL/GenBank/DDBJ whole genome shotgun (WGS) entry which is preliminary data.</text>
</comment>
<dbReference type="EMBL" id="FNNO01000001">
    <property type="protein sequence ID" value="SDW22170.1"/>
    <property type="molecule type" value="Genomic_DNA"/>
</dbReference>
<keyword evidence="2" id="KW-1185">Reference proteome</keyword>
<evidence type="ECO:0000313" key="2">
    <source>
        <dbReference type="Proteomes" id="UP000198711"/>
    </source>
</evidence>
<organism evidence="1 2">
    <name type="scientific">Hydrobacter penzbergensis</name>
    <dbReference type="NCBI Taxonomy" id="1235997"/>
    <lineage>
        <taxon>Bacteria</taxon>
        <taxon>Pseudomonadati</taxon>
        <taxon>Bacteroidota</taxon>
        <taxon>Chitinophagia</taxon>
        <taxon>Chitinophagales</taxon>
        <taxon>Chitinophagaceae</taxon>
        <taxon>Hydrobacter</taxon>
    </lineage>
</organism>
<name>A0A8X8IDB1_9BACT</name>
<sequence>MKALKITINCFLLLAVTTTFLPGCKKMLGLNLQENYDYKKKTLDPNINMTAKDFLLKRADGTPDAPTDTVFRWMKKGLDYCGFDLSEYERPGRTFIFLHNDAVRGFNSSGVMDKGLFFVFQIIVPDANGNPVMNPTTGLPQTRPATRWEDYSKETVRNFFKYLIGQQVYNYYDLNAENKAVQSALPAGTAATKESLLGYWDPSVSAFNPNGGKGFDQDGKFYLRIQNNADIAPIVFNDRTNDRSMGYIATNGVVHVYGAALYPSK</sequence>